<feature type="domain" description="Metallo-beta-lactamase" evidence="1">
    <location>
        <begin position="8"/>
        <end position="101"/>
    </location>
</feature>
<dbReference type="PANTHER" id="PTHR30619">
    <property type="entry name" value="DNA INTERNALIZATION/COMPETENCE PROTEIN COMEC/REC2"/>
    <property type="match status" value="1"/>
</dbReference>
<dbReference type="Pfam" id="PF00753">
    <property type="entry name" value="Lactamase_B"/>
    <property type="match status" value="1"/>
</dbReference>
<dbReference type="EMBL" id="FXUF01000015">
    <property type="protein sequence ID" value="SMP67368.1"/>
    <property type="molecule type" value="Genomic_DNA"/>
</dbReference>
<dbReference type="Proteomes" id="UP001158066">
    <property type="component" value="Unassembled WGS sequence"/>
</dbReference>
<dbReference type="InterPro" id="IPR052159">
    <property type="entry name" value="Competence_DNA_uptake"/>
</dbReference>
<dbReference type="InterPro" id="IPR001279">
    <property type="entry name" value="Metallo-B-lactamas"/>
</dbReference>
<gene>
    <name evidence="2" type="ORF">SAMN06296020_11560</name>
</gene>
<proteinExistence type="predicted"/>
<dbReference type="PANTHER" id="PTHR30619:SF1">
    <property type="entry name" value="RECOMBINATION PROTEIN 2"/>
    <property type="match status" value="1"/>
</dbReference>
<evidence type="ECO:0000313" key="2">
    <source>
        <dbReference type="EMBL" id="SMP67368.1"/>
    </source>
</evidence>
<protein>
    <submittedName>
        <fullName evidence="2">Metal-dependent hydrolase, beta-lactamase superfamily II</fullName>
    </submittedName>
</protein>
<keyword evidence="2" id="KW-0378">Hydrolase</keyword>
<reference evidence="2" key="1">
    <citation type="submission" date="2017-05" db="EMBL/GenBank/DDBJ databases">
        <authorList>
            <person name="Varghese N."/>
            <person name="Submissions S."/>
        </authorList>
    </citation>
    <scope>NUCLEOTIDE SEQUENCE</scope>
    <source>
        <strain evidence="2">Su22</strain>
    </source>
</reference>
<evidence type="ECO:0000313" key="3">
    <source>
        <dbReference type="Proteomes" id="UP001158066"/>
    </source>
</evidence>
<dbReference type="InterPro" id="IPR036866">
    <property type="entry name" value="RibonucZ/Hydroxyglut_hydro"/>
</dbReference>
<sequence length="282" mass="31504">MYLVEFLNVGFGLSVVMRKADNSHVIVVDCGDDKASIYDQKERRRVSEYLSQTGIRTVDLLIITHEHDDHIGGLEKLLQQCEIRECWHGCLSPVHRHNLQAHHIATKLIADKAAISIDTWTLTVFQPDPLKAERINQVMHAGTHEGDAAIGEKLNECSLGVFLSGDQGKALITSDIPSDYWEEKADLYHQVHVLQAPHHGDTQALPAVLLTCAQLQWIVVSADDEGTWELPSADFETHVKKYAPHAQVVKTAEKNSGCDHSGVRFVFTENEAWQESLICVKS</sequence>
<dbReference type="RefSeq" id="WP_283410383.1">
    <property type="nucleotide sequence ID" value="NZ_FXUF01000015.1"/>
</dbReference>
<dbReference type="AlphaFoldDB" id="A0AA45WY54"/>
<evidence type="ECO:0000259" key="1">
    <source>
        <dbReference type="Pfam" id="PF00753"/>
    </source>
</evidence>
<keyword evidence="3" id="KW-1185">Reference proteome</keyword>
<accession>A0AA45WY54</accession>
<name>A0AA45WY54_9CLOT</name>
<dbReference type="Gene3D" id="3.60.15.10">
    <property type="entry name" value="Ribonuclease Z/Hydroxyacylglutathione hydrolase-like"/>
    <property type="match status" value="1"/>
</dbReference>
<comment type="caution">
    <text evidence="2">The sequence shown here is derived from an EMBL/GenBank/DDBJ whole genome shotgun (WGS) entry which is preliminary data.</text>
</comment>
<organism evidence="2 3">
    <name type="scientific">Anoxynatronum buryatiense</name>
    <dbReference type="NCBI Taxonomy" id="489973"/>
    <lineage>
        <taxon>Bacteria</taxon>
        <taxon>Bacillati</taxon>
        <taxon>Bacillota</taxon>
        <taxon>Clostridia</taxon>
        <taxon>Eubacteriales</taxon>
        <taxon>Clostridiaceae</taxon>
        <taxon>Anoxynatronum</taxon>
    </lineage>
</organism>
<dbReference type="SUPFAM" id="SSF56281">
    <property type="entry name" value="Metallo-hydrolase/oxidoreductase"/>
    <property type="match status" value="1"/>
</dbReference>
<dbReference type="GO" id="GO:0016787">
    <property type="term" value="F:hydrolase activity"/>
    <property type="evidence" value="ECO:0007669"/>
    <property type="project" value="UniProtKB-KW"/>
</dbReference>